<evidence type="ECO:0000313" key="5">
    <source>
        <dbReference type="EMBL" id="GAA1900227.1"/>
    </source>
</evidence>
<evidence type="ECO:0000259" key="4">
    <source>
        <dbReference type="Pfam" id="PF03816"/>
    </source>
</evidence>
<dbReference type="Pfam" id="PF03816">
    <property type="entry name" value="LytR_cpsA_psr"/>
    <property type="match status" value="1"/>
</dbReference>
<sequence>MADDIPHADAGRAGDASAGPGRPGPAPRQNPGRRRVLRIAALTLAAAILLGGAGAAAVYLKLDGNISGIDIDAVLGTDRPEDRPDGSLDILVLGSDARPEGDGEGSDGEARADAAMIVHINEGHESATVVSLPRDTLIARPECVLEDGSTVPAERRAMFNEAYAVGGPACAVKTVESMTGIRMDHYLEIDFKGFEKIIDTLGGVEVTVTEPLEDEKSRLSLEPGTHRLDGGQALALVRTRKSVGDGSDLGRINLQHDFLRALAAEVREVGLFTSPKKLYHLADTATSAITTDSAIASVGDLSSLGRTLQGIGPEDLQTVTLPVVYDEEDPNRVVPIEDQAEQVWEALRRDLPVPDSAMKDSAAGESEGNGLVR</sequence>
<dbReference type="InterPro" id="IPR004474">
    <property type="entry name" value="LytR_CpsA_psr"/>
</dbReference>
<keyword evidence="3" id="KW-0812">Transmembrane</keyword>
<reference evidence="5 6" key="1">
    <citation type="journal article" date="2019" name="Int. J. Syst. Evol. Microbiol.">
        <title>The Global Catalogue of Microorganisms (GCM) 10K type strain sequencing project: providing services to taxonomists for standard genome sequencing and annotation.</title>
        <authorList>
            <consortium name="The Broad Institute Genomics Platform"/>
            <consortium name="The Broad Institute Genome Sequencing Center for Infectious Disease"/>
            <person name="Wu L."/>
            <person name="Ma J."/>
        </authorList>
    </citation>
    <scope>NUCLEOTIDE SEQUENCE [LARGE SCALE GENOMIC DNA]</scope>
    <source>
        <strain evidence="5 6">JCM 13581</strain>
    </source>
</reference>
<feature type="domain" description="Cell envelope-related transcriptional attenuator" evidence="4">
    <location>
        <begin position="111"/>
        <end position="266"/>
    </location>
</feature>
<comment type="similarity">
    <text evidence="1">Belongs to the LytR/CpsA/Psr (LCP) family.</text>
</comment>
<dbReference type="Gene3D" id="3.40.630.190">
    <property type="entry name" value="LCP protein"/>
    <property type="match status" value="1"/>
</dbReference>
<organism evidence="5 6">
    <name type="scientific">Streptomyces sodiiphilus</name>
    <dbReference type="NCBI Taxonomy" id="226217"/>
    <lineage>
        <taxon>Bacteria</taxon>
        <taxon>Bacillati</taxon>
        <taxon>Actinomycetota</taxon>
        <taxon>Actinomycetes</taxon>
        <taxon>Kitasatosporales</taxon>
        <taxon>Streptomycetaceae</taxon>
        <taxon>Streptomyces</taxon>
    </lineage>
</organism>
<dbReference type="RefSeq" id="WP_344258821.1">
    <property type="nucleotide sequence ID" value="NZ_BAAAMJ010000008.1"/>
</dbReference>
<dbReference type="NCBIfam" id="TIGR00350">
    <property type="entry name" value="lytR_cpsA_psr"/>
    <property type="match status" value="1"/>
</dbReference>
<keyword evidence="3" id="KW-0472">Membrane</keyword>
<keyword evidence="3" id="KW-1133">Transmembrane helix</keyword>
<dbReference type="PANTHER" id="PTHR33392">
    <property type="entry name" value="POLYISOPRENYL-TEICHOIC ACID--PEPTIDOGLYCAN TEICHOIC ACID TRANSFERASE TAGU"/>
    <property type="match status" value="1"/>
</dbReference>
<dbReference type="PROSITE" id="PS51318">
    <property type="entry name" value="TAT"/>
    <property type="match status" value="1"/>
</dbReference>
<keyword evidence="6" id="KW-1185">Reference proteome</keyword>
<dbReference type="EMBL" id="BAAAMJ010000008">
    <property type="protein sequence ID" value="GAA1900227.1"/>
    <property type="molecule type" value="Genomic_DNA"/>
</dbReference>
<name>A0ABN2NS26_9ACTN</name>
<feature type="transmembrane region" description="Helical" evidence="3">
    <location>
        <begin position="36"/>
        <end position="60"/>
    </location>
</feature>
<evidence type="ECO:0000256" key="1">
    <source>
        <dbReference type="ARBA" id="ARBA00006068"/>
    </source>
</evidence>
<evidence type="ECO:0000313" key="6">
    <source>
        <dbReference type="Proteomes" id="UP001501303"/>
    </source>
</evidence>
<evidence type="ECO:0000256" key="2">
    <source>
        <dbReference type="SAM" id="MobiDB-lite"/>
    </source>
</evidence>
<feature type="compositionally biased region" description="Basic and acidic residues" evidence="2">
    <location>
        <begin position="1"/>
        <end position="12"/>
    </location>
</feature>
<proteinExistence type="inferred from homology"/>
<dbReference type="InterPro" id="IPR050922">
    <property type="entry name" value="LytR/CpsA/Psr_CW_biosynth"/>
</dbReference>
<accession>A0ABN2NS26</accession>
<dbReference type="Proteomes" id="UP001501303">
    <property type="component" value="Unassembled WGS sequence"/>
</dbReference>
<feature type="region of interest" description="Disordered" evidence="2">
    <location>
        <begin position="354"/>
        <end position="373"/>
    </location>
</feature>
<protein>
    <submittedName>
        <fullName evidence="5">LCP family protein</fullName>
    </submittedName>
</protein>
<dbReference type="PANTHER" id="PTHR33392:SF6">
    <property type="entry name" value="POLYISOPRENYL-TEICHOIC ACID--PEPTIDOGLYCAN TEICHOIC ACID TRANSFERASE TAGU"/>
    <property type="match status" value="1"/>
</dbReference>
<comment type="caution">
    <text evidence="5">The sequence shown here is derived from an EMBL/GenBank/DDBJ whole genome shotgun (WGS) entry which is preliminary data.</text>
</comment>
<feature type="region of interest" description="Disordered" evidence="2">
    <location>
        <begin position="1"/>
        <end position="33"/>
    </location>
</feature>
<gene>
    <name evidence="5" type="ORF">GCM10009716_07580</name>
</gene>
<dbReference type="InterPro" id="IPR006311">
    <property type="entry name" value="TAT_signal"/>
</dbReference>
<evidence type="ECO:0000256" key="3">
    <source>
        <dbReference type="SAM" id="Phobius"/>
    </source>
</evidence>